<feature type="binding site" evidence="9">
    <location>
        <begin position="234"/>
        <end position="239"/>
    </location>
    <ligand>
        <name>GTP</name>
        <dbReference type="ChEBI" id="CHEBI:37565"/>
    </ligand>
</feature>
<keyword evidence="8 9" id="KW-0342">GTP-binding</keyword>
<dbReference type="PANTHER" id="PTHR42714">
    <property type="entry name" value="TRNA MODIFICATION GTPASE GTPBP3"/>
    <property type="match status" value="1"/>
</dbReference>
<dbReference type="InterPro" id="IPR018948">
    <property type="entry name" value="GTP-bd_TrmE_N"/>
</dbReference>
<evidence type="ECO:0000256" key="2">
    <source>
        <dbReference type="ARBA" id="ARBA00022694"/>
    </source>
</evidence>
<proteinExistence type="inferred from homology"/>
<keyword evidence="7 9" id="KW-0630">Potassium</keyword>
<comment type="subunit">
    <text evidence="9">Homodimer. Heterotetramer of two MnmE and two MnmG subunits.</text>
</comment>
<accession>A0A932CN50</accession>
<keyword evidence="5 9" id="KW-0378">Hydrolase</keyword>
<feature type="binding site" evidence="9">
    <location>
        <position position="238"/>
    </location>
    <ligand>
        <name>Mg(2+)</name>
        <dbReference type="ChEBI" id="CHEBI:18420"/>
    </ligand>
</feature>
<name>A0A932CN50_UNCTE</name>
<comment type="caution">
    <text evidence="9">Lacks conserved residue(s) required for the propagation of feature annotation.</text>
</comment>
<dbReference type="SUPFAM" id="SSF52540">
    <property type="entry name" value="P-loop containing nucleoside triphosphate hydrolases"/>
    <property type="match status" value="1"/>
</dbReference>
<gene>
    <name evidence="9 12" type="primary">mnmE</name>
    <name evidence="9" type="synonym">trmE</name>
    <name evidence="12" type="ORF">HYY20_06155</name>
</gene>
<dbReference type="InterPro" id="IPR027368">
    <property type="entry name" value="MnmE_dom2"/>
</dbReference>
<keyword evidence="6 9" id="KW-0460">Magnesium</keyword>
<dbReference type="InterPro" id="IPR025867">
    <property type="entry name" value="MnmE_helical"/>
</dbReference>
<dbReference type="Pfam" id="PF01926">
    <property type="entry name" value="MMR_HSR1"/>
    <property type="match status" value="1"/>
</dbReference>
<dbReference type="InterPro" id="IPR006073">
    <property type="entry name" value="GTP-bd"/>
</dbReference>
<reference evidence="12" key="1">
    <citation type="submission" date="2020-07" db="EMBL/GenBank/DDBJ databases">
        <title>Huge and variable diversity of episymbiotic CPR bacteria and DPANN archaea in groundwater ecosystems.</title>
        <authorList>
            <person name="He C.Y."/>
            <person name="Keren R."/>
            <person name="Whittaker M."/>
            <person name="Farag I.F."/>
            <person name="Doudna J."/>
            <person name="Cate J.H.D."/>
            <person name="Banfield J.F."/>
        </authorList>
    </citation>
    <scope>NUCLEOTIDE SEQUENCE</scope>
    <source>
        <strain evidence="12">NC_groundwater_672_Ag_B-0.1um_62_36</strain>
    </source>
</reference>
<dbReference type="EC" id="3.6.-.-" evidence="9"/>
<dbReference type="NCBIfam" id="TIGR00231">
    <property type="entry name" value="small_GTP"/>
    <property type="match status" value="1"/>
</dbReference>
<dbReference type="GO" id="GO:0030488">
    <property type="term" value="P:tRNA methylation"/>
    <property type="evidence" value="ECO:0007669"/>
    <property type="project" value="TreeGrafter"/>
</dbReference>
<dbReference type="GO" id="GO:0003924">
    <property type="term" value="F:GTPase activity"/>
    <property type="evidence" value="ECO:0007669"/>
    <property type="project" value="UniProtKB-UniRule"/>
</dbReference>
<dbReference type="Pfam" id="PF12631">
    <property type="entry name" value="MnmE_helical"/>
    <property type="match status" value="1"/>
</dbReference>
<dbReference type="GO" id="GO:0046872">
    <property type="term" value="F:metal ion binding"/>
    <property type="evidence" value="ECO:0007669"/>
    <property type="project" value="UniProtKB-KW"/>
</dbReference>
<dbReference type="Gene3D" id="3.30.1360.120">
    <property type="entry name" value="Probable tRNA modification gtpase trme, domain 1"/>
    <property type="match status" value="1"/>
</dbReference>
<organism evidence="12 13">
    <name type="scientific">Tectimicrobiota bacterium</name>
    <dbReference type="NCBI Taxonomy" id="2528274"/>
    <lineage>
        <taxon>Bacteria</taxon>
        <taxon>Pseudomonadati</taxon>
        <taxon>Nitrospinota/Tectimicrobiota group</taxon>
        <taxon>Candidatus Tectimicrobiota</taxon>
    </lineage>
</organism>
<keyword evidence="9" id="KW-0963">Cytoplasm</keyword>
<dbReference type="CDD" id="cd14858">
    <property type="entry name" value="TrmE_N"/>
    <property type="match status" value="1"/>
</dbReference>
<dbReference type="InterPro" id="IPR005225">
    <property type="entry name" value="Small_GTP-bd"/>
</dbReference>
<comment type="subcellular location">
    <subcellularLocation>
        <location evidence="9">Cytoplasm</location>
    </subcellularLocation>
</comment>
<dbReference type="InterPro" id="IPR031168">
    <property type="entry name" value="G_TrmE"/>
</dbReference>
<dbReference type="GO" id="GO:0042802">
    <property type="term" value="F:identical protein binding"/>
    <property type="evidence" value="ECO:0007669"/>
    <property type="project" value="UniProtKB-ARBA"/>
</dbReference>
<dbReference type="EMBL" id="JACPRF010000187">
    <property type="protein sequence ID" value="MBI2876446.1"/>
    <property type="molecule type" value="Genomic_DNA"/>
</dbReference>
<dbReference type="CDD" id="cd04164">
    <property type="entry name" value="trmE"/>
    <property type="match status" value="1"/>
</dbReference>
<dbReference type="NCBIfam" id="NF003661">
    <property type="entry name" value="PRK05291.1-3"/>
    <property type="match status" value="1"/>
</dbReference>
<comment type="function">
    <text evidence="9">Exhibits a very high intrinsic GTPase hydrolysis rate. Involved in the addition of a carboxymethylaminomethyl (cmnm) group at the wobble position (U34) of certain tRNAs, forming tRNA-cmnm(5)s(2)U34.</text>
</comment>
<feature type="binding site" evidence="9">
    <location>
        <position position="89"/>
    </location>
    <ligand>
        <name>(6S)-5-formyl-5,6,7,8-tetrahydrofolate</name>
        <dbReference type="ChEBI" id="CHEBI:57457"/>
    </ligand>
</feature>
<evidence type="ECO:0000256" key="3">
    <source>
        <dbReference type="ARBA" id="ARBA00022723"/>
    </source>
</evidence>
<dbReference type="PANTHER" id="PTHR42714:SF2">
    <property type="entry name" value="TRNA MODIFICATION GTPASE GTPBP3, MITOCHONDRIAL"/>
    <property type="match status" value="1"/>
</dbReference>
<evidence type="ECO:0000256" key="9">
    <source>
        <dbReference type="HAMAP-Rule" id="MF_00379"/>
    </source>
</evidence>
<feature type="domain" description="TrmE-type G" evidence="11">
    <location>
        <begin position="224"/>
        <end position="385"/>
    </location>
</feature>
<feature type="binding site" evidence="9">
    <location>
        <position position="463"/>
    </location>
    <ligand>
        <name>(6S)-5-formyl-5,6,7,8-tetrahydrofolate</name>
        <dbReference type="ChEBI" id="CHEBI:57457"/>
    </ligand>
</feature>
<comment type="cofactor">
    <cofactor evidence="9">
        <name>K(+)</name>
        <dbReference type="ChEBI" id="CHEBI:29103"/>
    </cofactor>
    <text evidence="9">Binds 1 potassium ion per subunit.</text>
</comment>
<evidence type="ECO:0000256" key="4">
    <source>
        <dbReference type="ARBA" id="ARBA00022741"/>
    </source>
</evidence>
<feature type="binding site" evidence="9">
    <location>
        <begin position="278"/>
        <end position="281"/>
    </location>
    <ligand>
        <name>GTP</name>
        <dbReference type="ChEBI" id="CHEBI:37565"/>
    </ligand>
</feature>
<evidence type="ECO:0000256" key="7">
    <source>
        <dbReference type="ARBA" id="ARBA00022958"/>
    </source>
</evidence>
<evidence type="ECO:0000256" key="6">
    <source>
        <dbReference type="ARBA" id="ARBA00022842"/>
    </source>
</evidence>
<dbReference type="Proteomes" id="UP000769766">
    <property type="component" value="Unassembled WGS sequence"/>
</dbReference>
<feature type="binding site" evidence="9">
    <location>
        <position position="259"/>
    </location>
    <ligand>
        <name>Mg(2+)</name>
        <dbReference type="ChEBI" id="CHEBI:18420"/>
    </ligand>
</feature>
<dbReference type="Gene3D" id="1.20.120.430">
    <property type="entry name" value="tRNA modification GTPase MnmE domain 2"/>
    <property type="match status" value="1"/>
</dbReference>
<feature type="binding site" evidence="9">
    <location>
        <position position="24"/>
    </location>
    <ligand>
        <name>(6S)-5-formyl-5,6,7,8-tetrahydrofolate</name>
        <dbReference type="ChEBI" id="CHEBI:57457"/>
    </ligand>
</feature>
<dbReference type="GO" id="GO:0005829">
    <property type="term" value="C:cytosol"/>
    <property type="evidence" value="ECO:0007669"/>
    <property type="project" value="TreeGrafter"/>
</dbReference>
<keyword evidence="2 9" id="KW-0819">tRNA processing</keyword>
<evidence type="ECO:0000259" key="11">
    <source>
        <dbReference type="PROSITE" id="PS51709"/>
    </source>
</evidence>
<sequence length="463" mass="50595">MQRDGETIAAIATPYGEGSLGVIRLSGDRALSIARKLFSPRGERSVERLESHRLVYGHIVDPADGSRIDEVMLAVMRAPYSYTREDVVEIFCHGGTGIVTAVLELALSQGARLAGPGEFTQRAFLNGRIDLLQAEAVLDLIQAQGRAGRQLALSQLEGRLSHRVGGIRERLLGVLAHLEATLDFPEEGLEPATRAELLRETMASLEGVKALLEGFEEGRILREGASVIIAGRPNVGKSSLMNLLLREERAIVSPHPGTTRDVISESMTLAGLWVKLKDTAGLGSSSDPIEAEGMERTRREIREGDLILLVVDGSEALTSRDHEILSLLEEMGKRVIVALNKIDLPAHTTVETFCAWSKVYPIYPISACEGTGIQRLKEGLEQSLRARKDEAGGALLCRLRHKELLVRAQEALEGARGALEEGSPEELVSLDLRRALEHLGELTGEHYSEDLLDRIFQDFCVGK</sequence>
<evidence type="ECO:0000313" key="13">
    <source>
        <dbReference type="Proteomes" id="UP000769766"/>
    </source>
</evidence>
<dbReference type="Gene3D" id="3.40.50.300">
    <property type="entry name" value="P-loop containing nucleotide triphosphate hydrolases"/>
    <property type="match status" value="1"/>
</dbReference>
<dbReference type="GO" id="GO:0002098">
    <property type="term" value="P:tRNA wobble uridine modification"/>
    <property type="evidence" value="ECO:0007669"/>
    <property type="project" value="TreeGrafter"/>
</dbReference>
<feature type="binding site" evidence="9">
    <location>
        <begin position="253"/>
        <end position="259"/>
    </location>
    <ligand>
        <name>GTP</name>
        <dbReference type="ChEBI" id="CHEBI:37565"/>
    </ligand>
</feature>
<evidence type="ECO:0000256" key="10">
    <source>
        <dbReference type="RuleBase" id="RU003313"/>
    </source>
</evidence>
<dbReference type="HAMAP" id="MF_00379">
    <property type="entry name" value="GTPase_MnmE"/>
    <property type="match status" value="1"/>
</dbReference>
<evidence type="ECO:0000256" key="8">
    <source>
        <dbReference type="ARBA" id="ARBA00023134"/>
    </source>
</evidence>
<feature type="binding site" evidence="9">
    <location>
        <position position="128"/>
    </location>
    <ligand>
        <name>(6S)-5-formyl-5,6,7,8-tetrahydrofolate</name>
        <dbReference type="ChEBI" id="CHEBI:57457"/>
    </ligand>
</feature>
<dbReference type="AlphaFoldDB" id="A0A932CN50"/>
<keyword evidence="4 9" id="KW-0547">Nucleotide-binding</keyword>
<dbReference type="InterPro" id="IPR027266">
    <property type="entry name" value="TrmE/GcvT-like"/>
</dbReference>
<evidence type="ECO:0000256" key="5">
    <source>
        <dbReference type="ARBA" id="ARBA00022801"/>
    </source>
</evidence>
<evidence type="ECO:0000256" key="1">
    <source>
        <dbReference type="ARBA" id="ARBA00011043"/>
    </source>
</evidence>
<protein>
    <recommendedName>
        <fullName evidence="9">tRNA modification GTPase MnmE</fullName>
        <ecNumber evidence="9">3.6.-.-</ecNumber>
    </recommendedName>
</protein>
<dbReference type="GO" id="GO:0005525">
    <property type="term" value="F:GTP binding"/>
    <property type="evidence" value="ECO:0007669"/>
    <property type="project" value="UniProtKB-UniRule"/>
</dbReference>
<dbReference type="PROSITE" id="PS51709">
    <property type="entry name" value="G_TRME"/>
    <property type="match status" value="1"/>
</dbReference>
<comment type="caution">
    <text evidence="12">The sequence shown here is derived from an EMBL/GenBank/DDBJ whole genome shotgun (WGS) entry which is preliminary data.</text>
</comment>
<dbReference type="InterPro" id="IPR027417">
    <property type="entry name" value="P-loop_NTPase"/>
</dbReference>
<keyword evidence="3 9" id="KW-0479">Metal-binding</keyword>
<dbReference type="Pfam" id="PF10396">
    <property type="entry name" value="TrmE_N"/>
    <property type="match status" value="1"/>
</dbReference>
<evidence type="ECO:0000313" key="12">
    <source>
        <dbReference type="EMBL" id="MBI2876446.1"/>
    </source>
</evidence>
<dbReference type="SUPFAM" id="SSF116878">
    <property type="entry name" value="TrmE connector domain"/>
    <property type="match status" value="1"/>
</dbReference>
<dbReference type="NCBIfam" id="TIGR00450">
    <property type="entry name" value="mnmE_trmE_thdF"/>
    <property type="match status" value="1"/>
</dbReference>
<dbReference type="FunFam" id="3.30.1360.120:FF:000003">
    <property type="entry name" value="tRNA modification GTPase MnmE"/>
    <property type="match status" value="1"/>
</dbReference>
<dbReference type="InterPro" id="IPR004520">
    <property type="entry name" value="GTPase_MnmE"/>
</dbReference>
<comment type="similarity">
    <text evidence="1 9 10">Belongs to the TRAFAC class TrmE-Era-EngA-EngB-Septin-like GTPase superfamily. TrmE GTPase family.</text>
</comment>